<evidence type="ECO:0000256" key="1">
    <source>
        <dbReference type="ARBA" id="ARBA00002190"/>
    </source>
</evidence>
<accession>A0A8G2CP43</accession>
<dbReference type="GO" id="GO:0004803">
    <property type="term" value="F:transposase activity"/>
    <property type="evidence" value="ECO:0007669"/>
    <property type="project" value="UniProtKB-UniRule"/>
</dbReference>
<comment type="function">
    <text evidence="1 6">Required for the transposition of the insertion element.</text>
</comment>
<evidence type="ECO:0000313" key="8">
    <source>
        <dbReference type="Proteomes" id="UP000186308"/>
    </source>
</evidence>
<dbReference type="GO" id="GO:0006313">
    <property type="term" value="P:DNA transposition"/>
    <property type="evidence" value="ECO:0007669"/>
    <property type="project" value="UniProtKB-UniRule"/>
</dbReference>
<comment type="similarity">
    <text evidence="2 6">Belongs to the transposase mutator family.</text>
</comment>
<dbReference type="PANTHER" id="PTHR33217:SF7">
    <property type="entry name" value="TRANSPOSASE FOR INSERTION SEQUENCE ELEMENT IS1081"/>
    <property type="match status" value="1"/>
</dbReference>
<reference evidence="7 8" key="1">
    <citation type="submission" date="2017-01" db="EMBL/GenBank/DDBJ databases">
        <authorList>
            <person name="Varghese N."/>
            <person name="Submissions S."/>
        </authorList>
    </citation>
    <scope>NUCLEOTIDE SEQUENCE [LARGE SCALE GENOMIC DNA]</scope>
    <source>
        <strain evidence="7 8">ATCC 35905</strain>
    </source>
</reference>
<dbReference type="Pfam" id="PF00872">
    <property type="entry name" value="Transposase_mut"/>
    <property type="match status" value="1"/>
</dbReference>
<evidence type="ECO:0000313" key="7">
    <source>
        <dbReference type="EMBL" id="SIR55354.1"/>
    </source>
</evidence>
<evidence type="ECO:0000256" key="3">
    <source>
        <dbReference type="ARBA" id="ARBA00022578"/>
    </source>
</evidence>
<evidence type="ECO:0000256" key="2">
    <source>
        <dbReference type="ARBA" id="ARBA00010961"/>
    </source>
</evidence>
<gene>
    <name evidence="7" type="ORF">SAMN05421828_1533</name>
</gene>
<dbReference type="Proteomes" id="UP000186308">
    <property type="component" value="Unassembled WGS sequence"/>
</dbReference>
<dbReference type="GO" id="GO:0003677">
    <property type="term" value="F:DNA binding"/>
    <property type="evidence" value="ECO:0007669"/>
    <property type="project" value="UniProtKB-UniRule"/>
</dbReference>
<evidence type="ECO:0000256" key="6">
    <source>
        <dbReference type="RuleBase" id="RU365089"/>
    </source>
</evidence>
<name>A0A8G2CP43_ACIRU</name>
<keyword evidence="8" id="KW-1185">Reference proteome</keyword>
<proteinExistence type="inferred from homology"/>
<keyword evidence="3 6" id="KW-0815">Transposition</keyword>
<sequence length="119" mass="13136">MFKGAVGKDVVSRTWRKVKVDWEAWNRRSLAEEDIVRLILDGTVVKVRIDRKATSISLLVVLGIRRDGQKVLLAVKNMGGESEAAWRVVLDDLIARGLQTPDFLLIDGGAGLERALAAL</sequence>
<keyword evidence="5 6" id="KW-0233">DNA recombination</keyword>
<organism evidence="7 8">
    <name type="scientific">Acidiphilium rubrum</name>
    <dbReference type="NCBI Taxonomy" id="526"/>
    <lineage>
        <taxon>Bacteria</taxon>
        <taxon>Pseudomonadati</taxon>
        <taxon>Pseudomonadota</taxon>
        <taxon>Alphaproteobacteria</taxon>
        <taxon>Acetobacterales</taxon>
        <taxon>Acidocellaceae</taxon>
        <taxon>Acidiphilium</taxon>
    </lineage>
</organism>
<keyword evidence="6" id="KW-0814">Transposable element</keyword>
<dbReference type="InterPro" id="IPR001207">
    <property type="entry name" value="Transposase_mutator"/>
</dbReference>
<protein>
    <recommendedName>
        <fullName evidence="6">Mutator family transposase</fullName>
    </recommendedName>
</protein>
<dbReference type="EMBL" id="FTNE01000053">
    <property type="protein sequence ID" value="SIR55354.1"/>
    <property type="molecule type" value="Genomic_DNA"/>
</dbReference>
<dbReference type="AlphaFoldDB" id="A0A8G2CP43"/>
<dbReference type="PANTHER" id="PTHR33217">
    <property type="entry name" value="TRANSPOSASE FOR INSERTION SEQUENCE ELEMENT IS1081"/>
    <property type="match status" value="1"/>
</dbReference>
<evidence type="ECO:0000256" key="5">
    <source>
        <dbReference type="ARBA" id="ARBA00023172"/>
    </source>
</evidence>
<comment type="caution">
    <text evidence="7">The sequence shown here is derived from an EMBL/GenBank/DDBJ whole genome shotgun (WGS) entry which is preliminary data.</text>
</comment>
<evidence type="ECO:0000256" key="4">
    <source>
        <dbReference type="ARBA" id="ARBA00023125"/>
    </source>
</evidence>
<keyword evidence="4 6" id="KW-0238">DNA-binding</keyword>